<keyword evidence="3" id="KW-1185">Reference proteome</keyword>
<gene>
    <name evidence="2" type="ORF">D6D85_11895</name>
</gene>
<dbReference type="RefSeq" id="WP_125672178.1">
    <property type="nucleotide sequence ID" value="NZ_RCOS01000134.1"/>
</dbReference>
<protein>
    <submittedName>
        <fullName evidence="2">Uncharacterized protein</fullName>
    </submittedName>
</protein>
<evidence type="ECO:0000313" key="2">
    <source>
        <dbReference type="EMBL" id="RSN72923.1"/>
    </source>
</evidence>
<dbReference type="Proteomes" id="UP000277582">
    <property type="component" value="Unassembled WGS sequence"/>
</dbReference>
<organism evidence="2 3">
    <name type="scientific">Candidatus Methanodesulfokora washburnensis</name>
    <dbReference type="NCBI Taxonomy" id="2478471"/>
    <lineage>
        <taxon>Archaea</taxon>
        <taxon>Thermoproteota</taxon>
        <taxon>Candidatus Korarchaeia</taxon>
        <taxon>Candidatus Korarchaeia incertae sedis</taxon>
        <taxon>Candidatus Methanodesulfokora</taxon>
    </lineage>
</organism>
<evidence type="ECO:0000256" key="1">
    <source>
        <dbReference type="SAM" id="MobiDB-lite"/>
    </source>
</evidence>
<name>A0A3R9QTL4_9CREN</name>
<reference evidence="2 3" key="1">
    <citation type="submission" date="2018-10" db="EMBL/GenBank/DDBJ databases">
        <title>Co-occurring genomic capacity for anaerobic methane metabolism and dissimilatory sulfite reduction discovered in the Korarchaeota.</title>
        <authorList>
            <person name="Mckay L.J."/>
            <person name="Dlakic M."/>
            <person name="Fields M.W."/>
            <person name="Delmont T.O."/>
            <person name="Eren A.M."/>
            <person name="Jay Z.J."/>
            <person name="Klingelsmith K.B."/>
            <person name="Rusch D.B."/>
            <person name="Inskeep W.P."/>
        </authorList>
    </citation>
    <scope>NUCLEOTIDE SEQUENCE [LARGE SCALE GENOMIC DNA]</scope>
    <source>
        <strain evidence="2 3">MDKW</strain>
    </source>
</reference>
<feature type="compositionally biased region" description="Basic and acidic residues" evidence="1">
    <location>
        <begin position="1"/>
        <end position="17"/>
    </location>
</feature>
<feature type="region of interest" description="Disordered" evidence="1">
    <location>
        <begin position="1"/>
        <end position="24"/>
    </location>
</feature>
<dbReference type="AlphaFoldDB" id="A0A3R9QTL4"/>
<sequence>MEKERTEKEVLKEKIPCGEKSPSSLNSGVLNKNFSFSQNEEEIEEWIHETAKRIADVIILRYAFSEKEASKIQSFFFPRRGGMIYEKEEARSHE</sequence>
<accession>A0A3R9QTL4</accession>
<comment type="caution">
    <text evidence="2">The sequence shown here is derived from an EMBL/GenBank/DDBJ whole genome shotgun (WGS) entry which is preliminary data.</text>
</comment>
<proteinExistence type="predicted"/>
<dbReference type="EMBL" id="RCOS01000134">
    <property type="protein sequence ID" value="RSN72923.1"/>
    <property type="molecule type" value="Genomic_DNA"/>
</dbReference>
<evidence type="ECO:0000313" key="3">
    <source>
        <dbReference type="Proteomes" id="UP000277582"/>
    </source>
</evidence>